<reference evidence="2 3" key="1">
    <citation type="submission" date="2021-01" db="EMBL/GenBank/DDBJ databases">
        <title>Whole genome shotgun sequence of Actinoplanes couchii NBRC 106145.</title>
        <authorList>
            <person name="Komaki H."/>
            <person name="Tamura T."/>
        </authorList>
    </citation>
    <scope>NUCLEOTIDE SEQUENCE [LARGE SCALE GENOMIC DNA]</scope>
    <source>
        <strain evidence="2 3">NBRC 106145</strain>
    </source>
</reference>
<dbReference type="Proteomes" id="UP000612282">
    <property type="component" value="Unassembled WGS sequence"/>
</dbReference>
<accession>A0ABQ3XR65</accession>
<dbReference type="CDD" id="cd00093">
    <property type="entry name" value="HTH_XRE"/>
    <property type="match status" value="1"/>
</dbReference>
<dbReference type="Gene3D" id="1.10.260.40">
    <property type="entry name" value="lambda repressor-like DNA-binding domains"/>
    <property type="match status" value="1"/>
</dbReference>
<proteinExistence type="predicted"/>
<dbReference type="SUPFAM" id="SSF47413">
    <property type="entry name" value="lambda repressor-like DNA-binding domains"/>
    <property type="match status" value="1"/>
</dbReference>
<organism evidence="2 3">
    <name type="scientific">Actinoplanes couchii</name>
    <dbReference type="NCBI Taxonomy" id="403638"/>
    <lineage>
        <taxon>Bacteria</taxon>
        <taxon>Bacillati</taxon>
        <taxon>Actinomycetota</taxon>
        <taxon>Actinomycetes</taxon>
        <taxon>Micromonosporales</taxon>
        <taxon>Micromonosporaceae</taxon>
        <taxon>Actinoplanes</taxon>
    </lineage>
</organism>
<dbReference type="PANTHER" id="PTHR35010">
    <property type="entry name" value="BLL4672 PROTEIN-RELATED"/>
    <property type="match status" value="1"/>
</dbReference>
<evidence type="ECO:0000259" key="1">
    <source>
        <dbReference type="SMART" id="SM00530"/>
    </source>
</evidence>
<dbReference type="InterPro" id="IPR001387">
    <property type="entry name" value="Cro/C1-type_HTH"/>
</dbReference>
<evidence type="ECO:0000313" key="2">
    <source>
        <dbReference type="EMBL" id="GID60996.1"/>
    </source>
</evidence>
<dbReference type="Pfam" id="PF13560">
    <property type="entry name" value="HTH_31"/>
    <property type="match status" value="1"/>
</dbReference>
<evidence type="ECO:0000313" key="3">
    <source>
        <dbReference type="Proteomes" id="UP000612282"/>
    </source>
</evidence>
<dbReference type="EMBL" id="BOMG01000117">
    <property type="protein sequence ID" value="GID60996.1"/>
    <property type="molecule type" value="Genomic_DNA"/>
</dbReference>
<comment type="caution">
    <text evidence="2">The sequence shown here is derived from an EMBL/GenBank/DDBJ whole genome shotgun (WGS) entry which is preliminary data.</text>
</comment>
<sequence length="281" mass="31847">MSETEPRALLADFLRARREALQPEDVGLPRGPRRRAGGLRREEVAMLAGMSADYYSRLEQKRGPMPSEQILTAVARTLRLRAGETEHLFALAGHAAPRRALPDERVGTAVRHIAERLADTPAIVFSRFGEALLQTPAAKALFGDYTRFTGMSRYLVYRFFTDPRQRALYPPEDLDVRGRVFTVDLRTAYTADPTSVAGEIVDALLAESPEFAEVWRRHEVDFNHDRDLKRYRHPELGEFELYSRWLVDPEAGQDLLVFMAEPGSPSEAKLRQLIHVLPDHG</sequence>
<dbReference type="InterPro" id="IPR010982">
    <property type="entry name" value="Lambda_DNA-bd_dom_sf"/>
</dbReference>
<dbReference type="InterPro" id="IPR041413">
    <property type="entry name" value="MLTR_LBD"/>
</dbReference>
<dbReference type="GO" id="GO:0003677">
    <property type="term" value="F:DNA binding"/>
    <property type="evidence" value="ECO:0007669"/>
    <property type="project" value="UniProtKB-KW"/>
</dbReference>
<keyword evidence="2" id="KW-0238">DNA-binding</keyword>
<dbReference type="RefSeq" id="WP_203808533.1">
    <property type="nucleotide sequence ID" value="NZ_BAAAQE010000047.1"/>
</dbReference>
<keyword evidence="3" id="KW-1185">Reference proteome</keyword>
<name>A0ABQ3XR65_9ACTN</name>
<gene>
    <name evidence="2" type="ORF">Aco03nite_094000</name>
</gene>
<feature type="domain" description="HTH cro/C1-type" evidence="1">
    <location>
        <begin position="13"/>
        <end position="85"/>
    </location>
</feature>
<protein>
    <submittedName>
        <fullName evidence="2">DNA-binding protein</fullName>
    </submittedName>
</protein>
<dbReference type="SMART" id="SM00530">
    <property type="entry name" value="HTH_XRE"/>
    <property type="match status" value="1"/>
</dbReference>
<dbReference type="PANTHER" id="PTHR35010:SF2">
    <property type="entry name" value="BLL4672 PROTEIN"/>
    <property type="match status" value="1"/>
</dbReference>
<dbReference type="Gene3D" id="3.30.450.180">
    <property type="match status" value="1"/>
</dbReference>
<dbReference type="Pfam" id="PF17765">
    <property type="entry name" value="MLTR_LBD"/>
    <property type="match status" value="1"/>
</dbReference>